<dbReference type="RefSeq" id="WP_184966639.1">
    <property type="nucleotide sequence ID" value="NZ_JACHIN010000008.1"/>
</dbReference>
<gene>
    <name evidence="9" type="ORF">HNR40_005766</name>
</gene>
<dbReference type="GO" id="GO:0022857">
    <property type="term" value="F:transmembrane transporter activity"/>
    <property type="evidence" value="ECO:0007669"/>
    <property type="project" value="TreeGrafter"/>
</dbReference>
<accession>A0A7W8A681</accession>
<reference evidence="9 10" key="1">
    <citation type="submission" date="2020-08" db="EMBL/GenBank/DDBJ databases">
        <title>Genomic Encyclopedia of Type Strains, Phase IV (KMG-IV): sequencing the most valuable type-strain genomes for metagenomic binning, comparative biology and taxonomic classification.</title>
        <authorList>
            <person name="Goeker M."/>
        </authorList>
    </citation>
    <scope>NUCLEOTIDE SEQUENCE [LARGE SCALE GENOMIC DNA]</scope>
    <source>
        <strain evidence="9 10">DSM 45385</strain>
    </source>
</reference>
<dbReference type="PANTHER" id="PTHR30572:SF4">
    <property type="entry name" value="ABC TRANSPORTER PERMEASE YTRF"/>
    <property type="match status" value="1"/>
</dbReference>
<keyword evidence="10" id="KW-1185">Reference proteome</keyword>
<evidence type="ECO:0000313" key="10">
    <source>
        <dbReference type="Proteomes" id="UP000568380"/>
    </source>
</evidence>
<evidence type="ECO:0000313" key="9">
    <source>
        <dbReference type="EMBL" id="MBB5080279.1"/>
    </source>
</evidence>
<dbReference type="InterPro" id="IPR050250">
    <property type="entry name" value="Macrolide_Exporter_MacB"/>
</dbReference>
<proteinExistence type="inferred from homology"/>
<feature type="transmembrane region" description="Helical" evidence="7">
    <location>
        <begin position="334"/>
        <end position="357"/>
    </location>
</feature>
<feature type="transmembrane region" description="Helical" evidence="7">
    <location>
        <begin position="377"/>
        <end position="401"/>
    </location>
</feature>
<evidence type="ECO:0000256" key="4">
    <source>
        <dbReference type="ARBA" id="ARBA00022989"/>
    </source>
</evidence>
<feature type="domain" description="ABC3 transporter permease C-terminal" evidence="8">
    <location>
        <begin position="923"/>
        <end position="1030"/>
    </location>
</feature>
<feature type="transmembrane region" description="Helical" evidence="7">
    <location>
        <begin position="516"/>
        <end position="536"/>
    </location>
</feature>
<comment type="caution">
    <text evidence="9">The sequence shown here is derived from an EMBL/GenBank/DDBJ whole genome shotgun (WGS) entry which is preliminary data.</text>
</comment>
<dbReference type="GO" id="GO:0005886">
    <property type="term" value="C:plasma membrane"/>
    <property type="evidence" value="ECO:0007669"/>
    <property type="project" value="UniProtKB-SubCell"/>
</dbReference>
<evidence type="ECO:0000256" key="6">
    <source>
        <dbReference type="ARBA" id="ARBA00038076"/>
    </source>
</evidence>
<dbReference type="AlphaFoldDB" id="A0A7W8A681"/>
<evidence type="ECO:0000256" key="3">
    <source>
        <dbReference type="ARBA" id="ARBA00022692"/>
    </source>
</evidence>
<feature type="transmembrane region" description="Helical" evidence="7">
    <location>
        <begin position="918"/>
        <end position="941"/>
    </location>
</feature>
<feature type="transmembrane region" description="Helical" evidence="7">
    <location>
        <begin position="459"/>
        <end position="479"/>
    </location>
</feature>
<feature type="transmembrane region" description="Helical" evidence="7">
    <location>
        <begin position="291"/>
        <end position="313"/>
    </location>
</feature>
<keyword evidence="3 7" id="KW-0812">Transmembrane</keyword>
<keyword evidence="4 7" id="KW-1133">Transmembrane helix</keyword>
<evidence type="ECO:0000259" key="8">
    <source>
        <dbReference type="Pfam" id="PF02687"/>
    </source>
</evidence>
<feature type="transmembrane region" description="Helical" evidence="7">
    <location>
        <begin position="1013"/>
        <end position="1038"/>
    </location>
</feature>
<keyword evidence="5 7" id="KW-0472">Membrane</keyword>
<dbReference type="InterPro" id="IPR003838">
    <property type="entry name" value="ABC3_permease_C"/>
</dbReference>
<name>A0A7W8A681_9ACTN</name>
<dbReference type="Proteomes" id="UP000568380">
    <property type="component" value="Unassembled WGS sequence"/>
</dbReference>
<feature type="transmembrane region" description="Helical" evidence="7">
    <location>
        <begin position="422"/>
        <end position="439"/>
    </location>
</feature>
<dbReference type="Pfam" id="PF02687">
    <property type="entry name" value="FtsX"/>
    <property type="match status" value="1"/>
</dbReference>
<organism evidence="9 10">
    <name type="scientific">Nonomuraea endophytica</name>
    <dbReference type="NCBI Taxonomy" id="714136"/>
    <lineage>
        <taxon>Bacteria</taxon>
        <taxon>Bacillati</taxon>
        <taxon>Actinomycetota</taxon>
        <taxon>Actinomycetes</taxon>
        <taxon>Streptosporangiales</taxon>
        <taxon>Streptosporangiaceae</taxon>
        <taxon>Nonomuraea</taxon>
    </lineage>
</organism>
<dbReference type="PANTHER" id="PTHR30572">
    <property type="entry name" value="MEMBRANE COMPONENT OF TRANSPORTER-RELATED"/>
    <property type="match status" value="1"/>
</dbReference>
<protein>
    <recommendedName>
        <fullName evidence="8">ABC3 transporter permease C-terminal domain-containing protein</fullName>
    </recommendedName>
</protein>
<evidence type="ECO:0000256" key="1">
    <source>
        <dbReference type="ARBA" id="ARBA00004651"/>
    </source>
</evidence>
<keyword evidence="2" id="KW-1003">Cell membrane</keyword>
<dbReference type="EMBL" id="JACHIN010000008">
    <property type="protein sequence ID" value="MBB5080279.1"/>
    <property type="molecule type" value="Genomic_DNA"/>
</dbReference>
<comment type="subcellular location">
    <subcellularLocation>
        <location evidence="1">Cell membrane</location>
        <topology evidence="1">Multi-pass membrane protein</topology>
    </subcellularLocation>
</comment>
<evidence type="ECO:0000256" key="7">
    <source>
        <dbReference type="SAM" id="Phobius"/>
    </source>
</evidence>
<feature type="transmembrane region" description="Helical" evidence="7">
    <location>
        <begin position="962"/>
        <end position="993"/>
    </location>
</feature>
<comment type="similarity">
    <text evidence="6">Belongs to the ABC-4 integral membrane protein family.</text>
</comment>
<evidence type="ECO:0000256" key="5">
    <source>
        <dbReference type="ARBA" id="ARBA00023136"/>
    </source>
</evidence>
<evidence type="ECO:0000256" key="2">
    <source>
        <dbReference type="ARBA" id="ARBA00022475"/>
    </source>
</evidence>
<sequence length="1051" mass="108893">MRGLFVIRRALSEPLLLLAAFFSILLATATLVALTMYASTITEAGVRRTMATAAIPDKAAVLSAPVTKENFHRIDAMVRDQVERAYQGLPATVTATARSATYVAPGQLGRETPELFTFGLYEDLDKHAKLVAGTWPRRGDVVEAAVSQPVATALGLAPGRTFTTEGRVDKAPATVRVSGIFQLDDPFGERWFAEPLLVRGAEVGNYTTYGPLVVARETFLERFADHVSVTWLAVPDLRGLQPDRLAAFAADVAGTKERLARAGCVNCGATSRLPEVIAQLDTAALVARSTMLIPVLQLVLLAGYALMLTARLLADHRRMEAALLRARGAGSVRLALLTGAEALLVAVPCAVAAPFLAPILLEAAGASAGAAGTGAEVGAFVVAALVAGACAVLLALPALAGARRTYVETQTARARRGLVQRAGADLVLVGVAALAIWQLRHYGAPVTATATGGLGVDPLIVSGPALALLTGGLVSLRLVPLVSGLAERLATRQTGLAPALGAMQVSRRPLRYAGPALLLTMAVAIGGLSLATAATWRTSQNDQAAHQTGADLRISDPPENHELGVFGRGGTFATLPGVRAISPVYRGSADVGGTDVTMLGVDAAKIGGIMRLRADLSPDPVPDMAARLLAGRPDIPVIPLPGDRLRLGVRLEAAEAVPVKVSVVDGLGVWRELTIGPLEPGKHTLELDLRPLYGRTGTPGPLSLRGLTFDLPVPARGAATRITVTGLNAPKGTPWTHAIQRPGRLRGGKLTTTPGGFTIEVPAPKPAEAPADPQPLVVTLGKADLLASPSDRSHPLPVVVSRDLAAIMKARVGQVTAVAIEGRNTAVHVAGIVDALPSTAAGRPAVLLDLPTAQARDQAWALPPKPVTEWWAAARGGDTAPAVERLRHAPAWGASVVDLPSQAAKLRDDPLAAGLEGALTLGFAAALAFAVLGFLVSAAVAARERAGELAILRALGMSGRQLFWLLAVEQAFVIGLAMGAGIGLAVVVGYLVVPHIVLTGQAAAVVPAVTPVFPWWATLAMAVAVCLVLFGVVAGLAGSLRRRAPLVKEDL</sequence>